<reference evidence="9" key="1">
    <citation type="journal article" date="2019" name="Int. J. Syst. Evol. Microbiol.">
        <title>The Global Catalogue of Microorganisms (GCM) 10K type strain sequencing project: providing services to taxonomists for standard genome sequencing and annotation.</title>
        <authorList>
            <consortium name="The Broad Institute Genomics Platform"/>
            <consortium name="The Broad Institute Genome Sequencing Center for Infectious Disease"/>
            <person name="Wu L."/>
            <person name="Ma J."/>
        </authorList>
    </citation>
    <scope>NUCLEOTIDE SEQUENCE [LARGE SCALE GENOMIC DNA]</scope>
    <source>
        <strain evidence="9">JCM 12393</strain>
    </source>
</reference>
<dbReference type="CDD" id="cd01335">
    <property type="entry name" value="Radical_SAM"/>
    <property type="match status" value="1"/>
</dbReference>
<evidence type="ECO:0000256" key="1">
    <source>
        <dbReference type="ARBA" id="ARBA00001933"/>
    </source>
</evidence>
<dbReference type="InterPro" id="IPR058240">
    <property type="entry name" value="rSAM_sf"/>
</dbReference>
<keyword evidence="2" id="KW-0004">4Fe-4S</keyword>
<gene>
    <name evidence="8" type="ORF">GCM10009639_59610</name>
</gene>
<keyword evidence="4" id="KW-0479">Metal-binding</keyword>
<dbReference type="InterPro" id="IPR013785">
    <property type="entry name" value="Aldolase_TIM"/>
</dbReference>
<dbReference type="InterPro" id="IPR003739">
    <property type="entry name" value="Lys_aminomutase/Glu_NH3_mut"/>
</dbReference>
<proteinExistence type="predicted"/>
<dbReference type="SUPFAM" id="SSF102114">
    <property type="entry name" value="Radical SAM enzymes"/>
    <property type="match status" value="1"/>
</dbReference>
<evidence type="ECO:0000313" key="9">
    <source>
        <dbReference type="Proteomes" id="UP001499863"/>
    </source>
</evidence>
<keyword evidence="3" id="KW-0949">S-adenosyl-L-methionine</keyword>
<comment type="caution">
    <text evidence="8">The sequence shown here is derived from an EMBL/GenBank/DDBJ whole genome shotgun (WGS) entry which is preliminary data.</text>
</comment>
<dbReference type="InterPro" id="IPR007197">
    <property type="entry name" value="rSAM"/>
</dbReference>
<sequence length="447" mass="49679">MNDDPAAGRRPKLRAIPGHRLAGLPQLAGAGERLRHEIAVVAAVLPFKVNNHVLDELIDWDRVPDDPMYRLTFPHRDMLPPEIFERISALLTEGAPKERLAEAVAAARRSLNPHPGGQLEENIPQLHGRPVPGLQHKYRETVLLFPAQGQSCHAYCGYCFRWAQFVGEPDLRQSLPGPATALEYLRAHREVSDVLITGGDPLIMSTARLAGYVEPLLGPDTGHLRTIRLGTKALAWWPHRFTTDADADDLLRLFERAVAAGRQVAVMAHVSHPRELAGDAVRAAVARIRSTGAVIRAQAPLIRHVNDDPAVWARLWRDMVGLGIVPYYLFVERDTGASSYFEVPLARAVGIYRDAVRQVSGLERTARGPVMSAGPGKVCVDGVAEIGGERVFVCRFLQAREADRVGLPFFARYDERATWFDQLRPASFERRPWFASEPRFAEEPVLV</sequence>
<dbReference type="PANTHER" id="PTHR30538">
    <property type="entry name" value="LYSINE 2,3-AMINOMUTASE-RELATED"/>
    <property type="match status" value="1"/>
</dbReference>
<dbReference type="PANTHER" id="PTHR30538:SF0">
    <property type="entry name" value="L-LYSINE 2,3-AMINOMUTASE AQ_1632-RELATED"/>
    <property type="match status" value="1"/>
</dbReference>
<keyword evidence="7" id="KW-0411">Iron-sulfur</keyword>
<dbReference type="RefSeq" id="WP_344343110.1">
    <property type="nucleotide sequence ID" value="NZ_BAAAKJ010000356.1"/>
</dbReference>
<keyword evidence="5" id="KW-0663">Pyridoxal phosphate</keyword>
<evidence type="ECO:0000256" key="7">
    <source>
        <dbReference type="ARBA" id="ARBA00023014"/>
    </source>
</evidence>
<evidence type="ECO:0000313" key="8">
    <source>
        <dbReference type="EMBL" id="GAA1409207.1"/>
    </source>
</evidence>
<evidence type="ECO:0008006" key="10">
    <source>
        <dbReference type="Google" id="ProtNLM"/>
    </source>
</evidence>
<keyword evidence="6" id="KW-0408">Iron</keyword>
<dbReference type="Gene3D" id="3.20.20.70">
    <property type="entry name" value="Aldolase class I"/>
    <property type="match status" value="1"/>
</dbReference>
<protein>
    <recommendedName>
        <fullName evidence="10">Lysine 2,3-aminomutase</fullName>
    </recommendedName>
</protein>
<name>A0ABP4J7Y0_9ACTN</name>
<organism evidence="8 9">
    <name type="scientific">Kitasatospora putterlickiae</name>
    <dbReference type="NCBI Taxonomy" id="221725"/>
    <lineage>
        <taxon>Bacteria</taxon>
        <taxon>Bacillati</taxon>
        <taxon>Actinomycetota</taxon>
        <taxon>Actinomycetes</taxon>
        <taxon>Kitasatosporales</taxon>
        <taxon>Streptomycetaceae</taxon>
        <taxon>Kitasatospora</taxon>
    </lineage>
</organism>
<evidence type="ECO:0000256" key="6">
    <source>
        <dbReference type="ARBA" id="ARBA00023004"/>
    </source>
</evidence>
<evidence type="ECO:0000256" key="3">
    <source>
        <dbReference type="ARBA" id="ARBA00022691"/>
    </source>
</evidence>
<dbReference type="EMBL" id="BAAAKJ010000356">
    <property type="protein sequence ID" value="GAA1409207.1"/>
    <property type="molecule type" value="Genomic_DNA"/>
</dbReference>
<dbReference type="SFLD" id="SFLDS00029">
    <property type="entry name" value="Radical_SAM"/>
    <property type="match status" value="1"/>
</dbReference>
<dbReference type="Proteomes" id="UP001499863">
    <property type="component" value="Unassembled WGS sequence"/>
</dbReference>
<evidence type="ECO:0000256" key="4">
    <source>
        <dbReference type="ARBA" id="ARBA00022723"/>
    </source>
</evidence>
<accession>A0ABP4J7Y0</accession>
<keyword evidence="9" id="KW-1185">Reference proteome</keyword>
<comment type="cofactor">
    <cofactor evidence="1">
        <name>pyridoxal 5'-phosphate</name>
        <dbReference type="ChEBI" id="CHEBI:597326"/>
    </cofactor>
</comment>
<evidence type="ECO:0000256" key="5">
    <source>
        <dbReference type="ARBA" id="ARBA00022898"/>
    </source>
</evidence>
<dbReference type="SFLD" id="SFLDG01070">
    <property type="entry name" value="PLP-dependent"/>
    <property type="match status" value="1"/>
</dbReference>
<evidence type="ECO:0000256" key="2">
    <source>
        <dbReference type="ARBA" id="ARBA00022485"/>
    </source>
</evidence>